<organism evidence="4 5">
    <name type="scientific">Ceratosolen solmsi marchali</name>
    <dbReference type="NCBI Taxonomy" id="326594"/>
    <lineage>
        <taxon>Eukaryota</taxon>
        <taxon>Metazoa</taxon>
        <taxon>Ecdysozoa</taxon>
        <taxon>Arthropoda</taxon>
        <taxon>Hexapoda</taxon>
        <taxon>Insecta</taxon>
        <taxon>Pterygota</taxon>
        <taxon>Neoptera</taxon>
        <taxon>Endopterygota</taxon>
        <taxon>Hymenoptera</taxon>
        <taxon>Apocrita</taxon>
        <taxon>Proctotrupomorpha</taxon>
        <taxon>Chalcidoidea</taxon>
        <taxon>Agaonidae</taxon>
        <taxon>Agaoninae</taxon>
        <taxon>Ceratosolen</taxon>
    </lineage>
</organism>
<name>A0AAJ7DUV1_9HYME</name>
<dbReference type="GeneID" id="105361698"/>
<evidence type="ECO:0000259" key="3">
    <source>
        <dbReference type="PROSITE" id="PS51037"/>
    </source>
</evidence>
<dbReference type="InterPro" id="IPR055129">
    <property type="entry name" value="YEATS_dom"/>
</dbReference>
<feature type="domain" description="YEATS" evidence="3">
    <location>
        <begin position="165"/>
        <end position="305"/>
    </location>
</feature>
<dbReference type="AlphaFoldDB" id="A0AAJ7DUV1"/>
<accession>A0AAJ7DUV1</accession>
<dbReference type="GO" id="GO:0006355">
    <property type="term" value="P:regulation of DNA-templated transcription"/>
    <property type="evidence" value="ECO:0007669"/>
    <property type="project" value="InterPro"/>
</dbReference>
<dbReference type="InterPro" id="IPR005033">
    <property type="entry name" value="YEATS"/>
</dbReference>
<keyword evidence="1 2" id="KW-0539">Nucleus</keyword>
<dbReference type="Gene3D" id="2.60.40.1970">
    <property type="entry name" value="YEATS domain"/>
    <property type="match status" value="1"/>
</dbReference>
<evidence type="ECO:0000313" key="5">
    <source>
        <dbReference type="RefSeq" id="XP_011497252.1"/>
    </source>
</evidence>
<dbReference type="InterPro" id="IPR055127">
    <property type="entry name" value="YEATS2_3HBD"/>
</dbReference>
<dbReference type="PROSITE" id="PS51037">
    <property type="entry name" value="YEATS"/>
    <property type="match status" value="1"/>
</dbReference>
<evidence type="ECO:0000256" key="1">
    <source>
        <dbReference type="ARBA" id="ARBA00023242"/>
    </source>
</evidence>
<reference evidence="5" key="1">
    <citation type="submission" date="2025-08" db="UniProtKB">
        <authorList>
            <consortium name="RefSeq"/>
        </authorList>
    </citation>
    <scope>IDENTIFICATION</scope>
</reference>
<evidence type="ECO:0000313" key="4">
    <source>
        <dbReference type="Proteomes" id="UP000695007"/>
    </source>
</evidence>
<protein>
    <submittedName>
        <fullName evidence="5">Uncharacterized protein LOC105361698</fullName>
    </submittedName>
</protein>
<comment type="subcellular location">
    <subcellularLocation>
        <location evidence="2">Nucleus</location>
    </subcellularLocation>
</comment>
<dbReference type="Pfam" id="PF22951">
    <property type="entry name" value="3HBD"/>
    <property type="match status" value="1"/>
</dbReference>
<sequence>MNTLMYDDQDPDYFMLFNSDISHQNIFEKNVRSNTAKKISSIIEPEFINEINNKKTEIYKIYKNLSKACKMLHYLRFSIITNFYNRESIYNSDIQAIKQSRLHCTLTSFTKNASTSNIKYTNNCLNESNEIMRIKRKNNNEYNNFKRKCLKNLNPEDVLNRPSLPISTLKLKKRIIVGNISKWIIPDLRDSNSTHKWTIYIRDSNKCDVGQFISKVRFFLHPSYKPNDIVELTSTPFHLSRYGWGEFPVRIQLHFTNSFNRPVDIIHHLKLDRTFTGLQTIGSETIVDLWINVKDISSISSNIKKTNNKNNISINDKFKIDLSANRYFNNDHNYIGTSVRNDEENSNLQNSQTFTDLKLKILQTNSDSEQLSLIQLNILEDDVIKHCSTNNKYKSQEVTNIKNSLKHSYFDTKIYSKLNTSYSILKFIMKRIPLISKKSSKSYYKLLHYYRNENYHQFCNYSKGKQQSLERYRAIYALTIIQNIKYFKYTYNINELITWTKRYCYSPILNLKNIHKICISSKSDNIKTNSLYEYTSTISDQLYKWFLQCQITSPNLTNFASDNNDQIDILNIPLKIPDALAVYYDNLYENHNTVFLIKYPETDDILSEYVCKSVQKIGLKFVNEEILPGISHHSAILLMTKAIEFLVDDLIRIAFSCALDKLKNERSSIFIKLDDVRMALLKKEEFEIFTNAGLGSEG</sequence>
<dbReference type="InterPro" id="IPR038704">
    <property type="entry name" value="YEAST_sf"/>
</dbReference>
<evidence type="ECO:0000256" key="2">
    <source>
        <dbReference type="PROSITE-ProRule" id="PRU00376"/>
    </source>
</evidence>
<gene>
    <name evidence="5" type="primary">LOC105361698</name>
</gene>
<dbReference type="GO" id="GO:0005634">
    <property type="term" value="C:nucleus"/>
    <property type="evidence" value="ECO:0007669"/>
    <property type="project" value="UniProtKB-SubCell"/>
</dbReference>
<dbReference type="PANTHER" id="PTHR23195">
    <property type="entry name" value="YEATS DOMAIN"/>
    <property type="match status" value="1"/>
</dbReference>
<dbReference type="CDD" id="cd16907">
    <property type="entry name" value="YEATS_YEATS2_like"/>
    <property type="match status" value="1"/>
</dbReference>
<proteinExistence type="predicted"/>
<dbReference type="Pfam" id="PF03366">
    <property type="entry name" value="YEATS"/>
    <property type="match status" value="1"/>
</dbReference>
<dbReference type="Proteomes" id="UP000695007">
    <property type="component" value="Unplaced"/>
</dbReference>
<keyword evidence="4" id="KW-1185">Reference proteome</keyword>
<dbReference type="RefSeq" id="XP_011497252.1">
    <property type="nucleotide sequence ID" value="XM_011498950.1"/>
</dbReference>
<dbReference type="KEGG" id="csol:105361698"/>
<dbReference type="CTD" id="34172"/>